<keyword evidence="13" id="KW-1185">Reference proteome</keyword>
<name>A0A158NIK0_ATTCE</name>
<dbReference type="InterPro" id="IPR050168">
    <property type="entry name" value="AAA_ATPase_domain"/>
</dbReference>
<keyword evidence="6" id="KW-0067">ATP-binding</keyword>
<dbReference type="GO" id="GO:0005778">
    <property type="term" value="C:peroxisomal membrane"/>
    <property type="evidence" value="ECO:0007669"/>
    <property type="project" value="TreeGrafter"/>
</dbReference>
<dbReference type="GO" id="GO:0016887">
    <property type="term" value="F:ATP hydrolysis activity"/>
    <property type="evidence" value="ECO:0007669"/>
    <property type="project" value="InterPro"/>
</dbReference>
<evidence type="ECO:0000256" key="7">
    <source>
        <dbReference type="ARBA" id="ARBA00023136"/>
    </source>
</evidence>
<feature type="domain" description="AAA+ ATPase" evidence="11">
    <location>
        <begin position="572"/>
        <end position="710"/>
    </location>
</feature>
<dbReference type="SMART" id="SM00382">
    <property type="entry name" value="AAA"/>
    <property type="match status" value="2"/>
</dbReference>
<protein>
    <recommendedName>
        <fullName evidence="8">Peroxisomal ATPase PEX6</fullName>
    </recommendedName>
    <alternativeName>
        <fullName evidence="9">Peroxin-6</fullName>
    </alternativeName>
</protein>
<keyword evidence="5" id="KW-0378">Hydrolase</keyword>
<reference evidence="12" key="2">
    <citation type="submission" date="2016-04" db="UniProtKB">
        <authorList>
            <consortium name="EnsemblMetazoa"/>
        </authorList>
    </citation>
    <scope>IDENTIFICATION</scope>
</reference>
<dbReference type="InterPro" id="IPR003960">
    <property type="entry name" value="ATPase_AAA_CS"/>
</dbReference>
<evidence type="ECO:0000313" key="12">
    <source>
        <dbReference type="EnsemblMetazoa" id="XP_012057358.1"/>
    </source>
</evidence>
<evidence type="ECO:0000256" key="4">
    <source>
        <dbReference type="ARBA" id="ARBA00022741"/>
    </source>
</evidence>
<dbReference type="GO" id="GO:0005524">
    <property type="term" value="F:ATP binding"/>
    <property type="evidence" value="ECO:0007669"/>
    <property type="project" value="UniProtKB-KW"/>
</dbReference>
<evidence type="ECO:0000256" key="6">
    <source>
        <dbReference type="ARBA" id="ARBA00022840"/>
    </source>
</evidence>
<keyword evidence="3" id="KW-0962">Peroxisome biogenesis</keyword>
<evidence type="ECO:0000256" key="3">
    <source>
        <dbReference type="ARBA" id="ARBA00022593"/>
    </source>
</evidence>
<feature type="domain" description="AAA+ ATPase" evidence="11">
    <location>
        <begin position="317"/>
        <end position="449"/>
    </location>
</feature>
<dbReference type="Gene3D" id="3.40.50.300">
    <property type="entry name" value="P-loop containing nucleotide triphosphate hydrolases"/>
    <property type="match status" value="2"/>
</dbReference>
<comment type="catalytic activity">
    <reaction evidence="10">
        <text>ATP + H2O = ADP + phosphate + H(+)</text>
        <dbReference type="Rhea" id="RHEA:13065"/>
        <dbReference type="ChEBI" id="CHEBI:15377"/>
        <dbReference type="ChEBI" id="CHEBI:15378"/>
        <dbReference type="ChEBI" id="CHEBI:30616"/>
        <dbReference type="ChEBI" id="CHEBI:43474"/>
        <dbReference type="ChEBI" id="CHEBI:456216"/>
    </reaction>
    <physiologicalReaction direction="left-to-right" evidence="10">
        <dbReference type="Rhea" id="RHEA:13066"/>
    </physiologicalReaction>
</comment>
<organism evidence="12 13">
    <name type="scientific">Atta cephalotes</name>
    <name type="common">Leafcutter ant</name>
    <dbReference type="NCBI Taxonomy" id="12957"/>
    <lineage>
        <taxon>Eukaryota</taxon>
        <taxon>Metazoa</taxon>
        <taxon>Ecdysozoa</taxon>
        <taxon>Arthropoda</taxon>
        <taxon>Hexapoda</taxon>
        <taxon>Insecta</taxon>
        <taxon>Pterygota</taxon>
        <taxon>Neoptera</taxon>
        <taxon>Endopterygota</taxon>
        <taxon>Hymenoptera</taxon>
        <taxon>Apocrita</taxon>
        <taxon>Aculeata</taxon>
        <taxon>Formicoidea</taxon>
        <taxon>Formicidae</taxon>
        <taxon>Myrmicinae</taxon>
        <taxon>Atta</taxon>
    </lineage>
</organism>
<dbReference type="KEGG" id="acep:105620477"/>
<dbReference type="FunCoup" id="A0A158NIK0">
    <property type="interactions" value="743"/>
</dbReference>
<dbReference type="EMBL" id="ADTU01016871">
    <property type="status" value="NOT_ANNOTATED_CDS"/>
    <property type="molecule type" value="Genomic_DNA"/>
</dbReference>
<dbReference type="eggNOG" id="KOG0736">
    <property type="taxonomic scope" value="Eukaryota"/>
</dbReference>
<dbReference type="PROSITE" id="PS00674">
    <property type="entry name" value="AAA"/>
    <property type="match status" value="1"/>
</dbReference>
<evidence type="ECO:0000256" key="1">
    <source>
        <dbReference type="ARBA" id="ARBA00004370"/>
    </source>
</evidence>
<dbReference type="PANTHER" id="PTHR23077:SF9">
    <property type="entry name" value="PEROXISOMAL ATPASE PEX6"/>
    <property type="match status" value="1"/>
</dbReference>
<reference evidence="13" key="1">
    <citation type="journal article" date="2011" name="PLoS Genet.">
        <title>The genome sequence of the leaf-cutter ant Atta cephalotes reveals insights into its obligate symbiotic lifestyle.</title>
        <authorList>
            <person name="Suen G."/>
            <person name="Teiling C."/>
            <person name="Li L."/>
            <person name="Holt C."/>
            <person name="Abouheif E."/>
            <person name="Bornberg-Bauer E."/>
            <person name="Bouffard P."/>
            <person name="Caldera E.J."/>
            <person name="Cash E."/>
            <person name="Cavanaugh A."/>
            <person name="Denas O."/>
            <person name="Elhaik E."/>
            <person name="Fave M.J."/>
            <person name="Gadau J."/>
            <person name="Gibson J.D."/>
            <person name="Graur D."/>
            <person name="Grubbs K.J."/>
            <person name="Hagen D.E."/>
            <person name="Harkins T.T."/>
            <person name="Helmkampf M."/>
            <person name="Hu H."/>
            <person name="Johnson B.R."/>
            <person name="Kim J."/>
            <person name="Marsh S.E."/>
            <person name="Moeller J.A."/>
            <person name="Munoz-Torres M.C."/>
            <person name="Murphy M.C."/>
            <person name="Naughton M.C."/>
            <person name="Nigam S."/>
            <person name="Overson R."/>
            <person name="Rajakumar R."/>
            <person name="Reese J.T."/>
            <person name="Scott J.J."/>
            <person name="Smith C.R."/>
            <person name="Tao S."/>
            <person name="Tsutsui N.D."/>
            <person name="Viljakainen L."/>
            <person name="Wissler L."/>
            <person name="Yandell M.D."/>
            <person name="Zimmer F."/>
            <person name="Taylor J."/>
            <person name="Slater S.C."/>
            <person name="Clifton S.W."/>
            <person name="Warren W.C."/>
            <person name="Elsik C.G."/>
            <person name="Smith C.D."/>
            <person name="Weinstock G.M."/>
            <person name="Gerardo N.M."/>
            <person name="Currie C.R."/>
        </authorList>
    </citation>
    <scope>NUCLEOTIDE SEQUENCE [LARGE SCALE GENOMIC DNA]</scope>
</reference>
<dbReference type="InterPro" id="IPR003593">
    <property type="entry name" value="AAA+_ATPase"/>
</dbReference>
<dbReference type="EnsemblMetazoa" id="XM_012201968.1">
    <property type="protein sequence ID" value="XP_012057358.1"/>
    <property type="gene ID" value="LOC105620477"/>
</dbReference>
<dbReference type="OrthoDB" id="2187at2759"/>
<dbReference type="Pfam" id="PF00004">
    <property type="entry name" value="AAA"/>
    <property type="match status" value="2"/>
</dbReference>
<evidence type="ECO:0000256" key="10">
    <source>
        <dbReference type="ARBA" id="ARBA00048778"/>
    </source>
</evidence>
<keyword evidence="4" id="KW-0547">Nucleotide-binding</keyword>
<evidence type="ECO:0000259" key="11">
    <source>
        <dbReference type="SMART" id="SM00382"/>
    </source>
</evidence>
<dbReference type="STRING" id="12957.A0A158NIK0"/>
<dbReference type="InParanoid" id="A0A158NIK0"/>
<keyword evidence="7" id="KW-0472">Membrane</keyword>
<comment type="similarity">
    <text evidence="2">Belongs to the AAA ATPase family.</text>
</comment>
<evidence type="ECO:0000256" key="5">
    <source>
        <dbReference type="ARBA" id="ARBA00022801"/>
    </source>
</evidence>
<dbReference type="PANTHER" id="PTHR23077">
    <property type="entry name" value="AAA-FAMILY ATPASE"/>
    <property type="match status" value="1"/>
</dbReference>
<evidence type="ECO:0000256" key="9">
    <source>
        <dbReference type="ARBA" id="ARBA00034920"/>
    </source>
</evidence>
<dbReference type="GO" id="GO:0016558">
    <property type="term" value="P:protein import into peroxisome matrix"/>
    <property type="evidence" value="ECO:0007669"/>
    <property type="project" value="TreeGrafter"/>
</dbReference>
<dbReference type="Gene3D" id="1.10.8.60">
    <property type="match status" value="2"/>
</dbReference>
<dbReference type="GO" id="GO:0005829">
    <property type="term" value="C:cytosol"/>
    <property type="evidence" value="ECO:0007669"/>
    <property type="project" value="TreeGrafter"/>
</dbReference>
<dbReference type="InterPro" id="IPR003959">
    <property type="entry name" value="ATPase_AAA_core"/>
</dbReference>
<proteinExistence type="inferred from homology"/>
<dbReference type="FunFam" id="3.40.50.300:FF:000109">
    <property type="entry name" value="Peroxisomal biogenesis factor 6"/>
    <property type="match status" value="1"/>
</dbReference>
<dbReference type="AlphaFoldDB" id="A0A158NIK0"/>
<dbReference type="Proteomes" id="UP000005205">
    <property type="component" value="Unassembled WGS sequence"/>
</dbReference>
<gene>
    <name evidence="12" type="primary">105620477</name>
</gene>
<dbReference type="InterPro" id="IPR027417">
    <property type="entry name" value="P-loop_NTPase"/>
</dbReference>
<dbReference type="SUPFAM" id="SSF52540">
    <property type="entry name" value="P-loop containing nucleoside triphosphate hydrolases"/>
    <property type="match status" value="2"/>
</dbReference>
<comment type="subcellular location">
    <subcellularLocation>
        <location evidence="1">Membrane</location>
    </subcellularLocation>
</comment>
<evidence type="ECO:0000256" key="2">
    <source>
        <dbReference type="ARBA" id="ARBA00006914"/>
    </source>
</evidence>
<sequence>MYKTHQRMLSALLYYKGIIRGITNTLMRKNFHYVLSYVFLEYLHHRFQRLLGQTLKWVTLPDVALKFMLDDLKITWNEYVDCHSCAIANLQKKLSSSWFNVCSMMSMTKYRLMIISVPDISKNTILISETTKRNLQNALRCKQLDNSCFILPLEDDVIEFASEARISLIANPYDCTTEILDVMLQNYFLHPRFLHVNDIFRIDAKEYAQDQFYSSGFAGIPVMYFTVQALKVNRNGCSNSFNSCYVVRGESTLIQEAQVHDYIPQERVCSLCNTFLQQNKAASNHKYPSALMDPLEHLESCITLFLKKDLANIQLNVRPIFLVKGPRGCGKHNLVRAISKRMGLNFLGVDFVEVQTLTSAQTEAKLRIMLQNAQKCVPCILYLNNIQIFGKTIEGQKDERAISFFSTEITTLYNSRRRFPLIIIAASDETDVPSELQRFFIETIHVKPLNQSKRAELISWLLFNRNLKTIADLSKVAGLCSDFKVADLLALSLHATKFRCKLMSHANQRCTLTLEQEDFDRAYEYMQSVYFDSKGAPHIPEVHWEDIGGLADLKHEIIRKIQLPLLNAFGFGQSGLLLYGPPGTGKTLLAKAVATEYQIHFLSIKGSEVLNMYVGQSEKNVRQIFKRARSAAPCIVFFDELDSLAPNRGRSGDSGGVMDRVVSQLLAEMDGLEESGNIFIIGATNRPDLIDPALLRPGRFDKMLYVGIHSDSESKFSVLKAQTRKFMFQENGHELERIADQLPDNVTGADLYSVSSNAWLNAVREVLAKYQETERINKDYSVEEEDIIKDNVIVELRHFSDAICNLVPSVTDEEIKRYNKMRVELSSL</sequence>
<accession>A0A158NIK0</accession>
<evidence type="ECO:0000313" key="13">
    <source>
        <dbReference type="Proteomes" id="UP000005205"/>
    </source>
</evidence>
<evidence type="ECO:0000256" key="8">
    <source>
        <dbReference type="ARBA" id="ARBA00034811"/>
    </source>
</evidence>